<dbReference type="Gene3D" id="3.90.1530.30">
    <property type="match status" value="1"/>
</dbReference>
<name>A0A644WYU6_9ZZZZ</name>
<dbReference type="InterPro" id="IPR041468">
    <property type="entry name" value="HTH_ParB/Spo0J"/>
</dbReference>
<sequence>MASEKSSGKGLGKGLGALLGDAALQTQSQGSLSLPISQVEPGLKQPRKRFDQESLSDLADSIRVHGILQPITVRRLSSGYYQIIAGERRWRAAKEAGLREVPAVIVEADDRKVMELALIENLQREDLNPMEEATGYRTLMEEYSLTQEETAKRVGKSRPVVANAMRLLTLPQEIGSLVEEGTLTTGHARALLALPSAKTQIRAAKQVIEQKLSVRQTEELVKKIRKPSPEKSAKVQPQQKQLEIYLKEAEKNLSTRYSRRVKIVQGKRKGKIELEYYDQNDLQALLDALTPMGGGGEAAR</sequence>
<keyword evidence="3" id="KW-0238">DNA-binding</keyword>
<dbReference type="Gene3D" id="1.10.10.2830">
    <property type="match status" value="1"/>
</dbReference>
<dbReference type="CDD" id="cd16393">
    <property type="entry name" value="SPO0J_N"/>
    <property type="match status" value="1"/>
</dbReference>
<evidence type="ECO:0000256" key="3">
    <source>
        <dbReference type="ARBA" id="ARBA00023125"/>
    </source>
</evidence>
<dbReference type="GO" id="GO:0007059">
    <property type="term" value="P:chromosome segregation"/>
    <property type="evidence" value="ECO:0007669"/>
    <property type="project" value="UniProtKB-KW"/>
</dbReference>
<comment type="similarity">
    <text evidence="1">Belongs to the ParB family.</text>
</comment>
<dbReference type="Pfam" id="PF02195">
    <property type="entry name" value="ParB_N"/>
    <property type="match status" value="1"/>
</dbReference>
<feature type="domain" description="ParB-like N-terminal" evidence="4">
    <location>
        <begin position="32"/>
        <end position="122"/>
    </location>
</feature>
<evidence type="ECO:0000259" key="4">
    <source>
        <dbReference type="SMART" id="SM00470"/>
    </source>
</evidence>
<protein>
    <submittedName>
        <fullName evidence="5">Stage 0 sporulation protein J</fullName>
    </submittedName>
</protein>
<evidence type="ECO:0000313" key="5">
    <source>
        <dbReference type="EMBL" id="MPM07213.1"/>
    </source>
</evidence>
<dbReference type="Pfam" id="PF17762">
    <property type="entry name" value="HTH_ParB"/>
    <property type="match status" value="1"/>
</dbReference>
<dbReference type="InterPro" id="IPR050336">
    <property type="entry name" value="Chromosome_partition/occlusion"/>
</dbReference>
<dbReference type="GO" id="GO:0005694">
    <property type="term" value="C:chromosome"/>
    <property type="evidence" value="ECO:0007669"/>
    <property type="project" value="TreeGrafter"/>
</dbReference>
<evidence type="ECO:0000256" key="2">
    <source>
        <dbReference type="ARBA" id="ARBA00022829"/>
    </source>
</evidence>
<gene>
    <name evidence="5" type="primary">spo0J_8</name>
    <name evidence="5" type="ORF">SDC9_53519</name>
</gene>
<dbReference type="SUPFAM" id="SSF109709">
    <property type="entry name" value="KorB DNA-binding domain-like"/>
    <property type="match status" value="1"/>
</dbReference>
<dbReference type="InterPro" id="IPR004437">
    <property type="entry name" value="ParB/RepB/Spo0J"/>
</dbReference>
<accession>A0A644WYU6</accession>
<dbReference type="SUPFAM" id="SSF110849">
    <property type="entry name" value="ParB/Sulfiredoxin"/>
    <property type="match status" value="1"/>
</dbReference>
<dbReference type="SMART" id="SM00470">
    <property type="entry name" value="ParB"/>
    <property type="match status" value="1"/>
</dbReference>
<proteinExistence type="inferred from homology"/>
<dbReference type="FunFam" id="1.10.10.2830:FF:000001">
    <property type="entry name" value="Chromosome partitioning protein ParB"/>
    <property type="match status" value="1"/>
</dbReference>
<dbReference type="PANTHER" id="PTHR33375">
    <property type="entry name" value="CHROMOSOME-PARTITIONING PROTEIN PARB-RELATED"/>
    <property type="match status" value="1"/>
</dbReference>
<dbReference type="FunFam" id="3.90.1530.30:FF:000001">
    <property type="entry name" value="Chromosome partitioning protein ParB"/>
    <property type="match status" value="1"/>
</dbReference>
<dbReference type="PANTHER" id="PTHR33375:SF1">
    <property type="entry name" value="CHROMOSOME-PARTITIONING PROTEIN PARB-RELATED"/>
    <property type="match status" value="1"/>
</dbReference>
<dbReference type="AlphaFoldDB" id="A0A644WYU6"/>
<dbReference type="InterPro" id="IPR036086">
    <property type="entry name" value="ParB/Sulfiredoxin_sf"/>
</dbReference>
<comment type="caution">
    <text evidence="5">The sequence shown here is derived from an EMBL/GenBank/DDBJ whole genome shotgun (WGS) entry which is preliminary data.</text>
</comment>
<keyword evidence="2" id="KW-0159">Chromosome partition</keyword>
<dbReference type="EMBL" id="VSSQ01001311">
    <property type="protein sequence ID" value="MPM07213.1"/>
    <property type="molecule type" value="Genomic_DNA"/>
</dbReference>
<dbReference type="NCBIfam" id="TIGR00180">
    <property type="entry name" value="parB_part"/>
    <property type="match status" value="1"/>
</dbReference>
<organism evidence="5">
    <name type="scientific">bioreactor metagenome</name>
    <dbReference type="NCBI Taxonomy" id="1076179"/>
    <lineage>
        <taxon>unclassified sequences</taxon>
        <taxon>metagenomes</taxon>
        <taxon>ecological metagenomes</taxon>
    </lineage>
</organism>
<dbReference type="GO" id="GO:0045881">
    <property type="term" value="P:positive regulation of sporulation resulting in formation of a cellular spore"/>
    <property type="evidence" value="ECO:0007669"/>
    <property type="project" value="TreeGrafter"/>
</dbReference>
<reference evidence="5" key="1">
    <citation type="submission" date="2019-08" db="EMBL/GenBank/DDBJ databases">
        <authorList>
            <person name="Kucharzyk K."/>
            <person name="Murdoch R.W."/>
            <person name="Higgins S."/>
            <person name="Loffler F."/>
        </authorList>
    </citation>
    <scope>NUCLEOTIDE SEQUENCE</scope>
</reference>
<dbReference type="InterPro" id="IPR003115">
    <property type="entry name" value="ParB_N"/>
</dbReference>
<evidence type="ECO:0000256" key="1">
    <source>
        <dbReference type="ARBA" id="ARBA00006295"/>
    </source>
</evidence>
<dbReference type="GO" id="GO:0003677">
    <property type="term" value="F:DNA binding"/>
    <property type="evidence" value="ECO:0007669"/>
    <property type="project" value="UniProtKB-KW"/>
</dbReference>